<dbReference type="InterPro" id="IPR000835">
    <property type="entry name" value="HTH_MarR-typ"/>
</dbReference>
<protein>
    <recommendedName>
        <fullName evidence="5">HTH marR-type domain-containing protein</fullName>
    </recommendedName>
</protein>
<dbReference type="PANTHER" id="PTHR38465:SF2">
    <property type="entry name" value="HTH-TYPE TRANSCRIPTIONAL REGULATOR MMPR5"/>
    <property type="match status" value="1"/>
</dbReference>
<feature type="region of interest" description="Disordered" evidence="4">
    <location>
        <begin position="67"/>
        <end position="95"/>
    </location>
</feature>
<evidence type="ECO:0000256" key="1">
    <source>
        <dbReference type="ARBA" id="ARBA00023015"/>
    </source>
</evidence>
<dbReference type="Pfam" id="PF12802">
    <property type="entry name" value="MarR_2"/>
    <property type="match status" value="1"/>
</dbReference>
<evidence type="ECO:0000259" key="5">
    <source>
        <dbReference type="Pfam" id="PF12802"/>
    </source>
</evidence>
<evidence type="ECO:0000256" key="2">
    <source>
        <dbReference type="ARBA" id="ARBA00023125"/>
    </source>
</evidence>
<accession>A0ABQ2TH12</accession>
<evidence type="ECO:0000313" key="7">
    <source>
        <dbReference type="Proteomes" id="UP000659767"/>
    </source>
</evidence>
<dbReference type="InterPro" id="IPR036388">
    <property type="entry name" value="WH-like_DNA-bd_sf"/>
</dbReference>
<evidence type="ECO:0000313" key="6">
    <source>
        <dbReference type="EMBL" id="GGS66030.1"/>
    </source>
</evidence>
<dbReference type="Proteomes" id="UP000659767">
    <property type="component" value="Unassembled WGS sequence"/>
</dbReference>
<comment type="caution">
    <text evidence="6">The sequence shown here is derived from an EMBL/GenBank/DDBJ whole genome shotgun (WGS) entry which is preliminary data.</text>
</comment>
<reference evidence="7" key="1">
    <citation type="journal article" date="2019" name="Int. J. Syst. Evol. Microbiol.">
        <title>The Global Catalogue of Microorganisms (GCM) 10K type strain sequencing project: providing services to taxonomists for standard genome sequencing and annotation.</title>
        <authorList>
            <consortium name="The Broad Institute Genomics Platform"/>
            <consortium name="The Broad Institute Genome Sequencing Center for Infectious Disease"/>
            <person name="Wu L."/>
            <person name="Ma J."/>
        </authorList>
    </citation>
    <scope>NUCLEOTIDE SEQUENCE [LARGE SCALE GENOMIC DNA]</scope>
    <source>
        <strain evidence="7">JCM 4350</strain>
    </source>
</reference>
<dbReference type="SUPFAM" id="SSF46785">
    <property type="entry name" value="Winged helix' DNA-binding domain"/>
    <property type="match status" value="1"/>
</dbReference>
<keyword evidence="1" id="KW-0805">Transcription regulation</keyword>
<organism evidence="6 7">
    <name type="scientific">Streptomyces badius</name>
    <dbReference type="NCBI Taxonomy" id="1941"/>
    <lineage>
        <taxon>Bacteria</taxon>
        <taxon>Bacillati</taxon>
        <taxon>Actinomycetota</taxon>
        <taxon>Actinomycetes</taxon>
        <taxon>Kitasatosporales</taxon>
        <taxon>Streptomycetaceae</taxon>
        <taxon>Streptomyces</taxon>
    </lineage>
</organism>
<keyword evidence="2" id="KW-0238">DNA-binding</keyword>
<evidence type="ECO:0000256" key="3">
    <source>
        <dbReference type="ARBA" id="ARBA00023163"/>
    </source>
</evidence>
<sequence length="255" mass="28092">MDLADVDGEVQAVEGVCPAERLVEPGDSDCLLHDAERTLSSEVCEVKEPYESLDRLPRGLGWVGAPNHKDWGQGMNERRRGDGRADGGRGEARVGGGAADAEAAASPFVERFAAQLVEAGMARMPARVFAALLSSERGALTSAELGERLTISPAAVSGAVRHLAQVNMISREREPGSRRERYRVQGDQWYSALTGRDAMLRSWQATLREGVSHFGLETPQGRRINDTLEFFQFLEKELGSLMERWETHRAQHHGR</sequence>
<evidence type="ECO:0000256" key="4">
    <source>
        <dbReference type="SAM" id="MobiDB-lite"/>
    </source>
</evidence>
<dbReference type="PANTHER" id="PTHR38465">
    <property type="entry name" value="HTH-TYPE TRANSCRIPTIONAL REGULATOR MJ1563-RELATED"/>
    <property type="match status" value="1"/>
</dbReference>
<dbReference type="InterPro" id="IPR052362">
    <property type="entry name" value="HTH-GbsR_regulator"/>
</dbReference>
<dbReference type="Gene3D" id="1.10.10.10">
    <property type="entry name" value="Winged helix-like DNA-binding domain superfamily/Winged helix DNA-binding domain"/>
    <property type="match status" value="1"/>
</dbReference>
<name>A0ABQ2TH12_STRBA</name>
<proteinExistence type="predicted"/>
<dbReference type="InterPro" id="IPR036390">
    <property type="entry name" value="WH_DNA-bd_sf"/>
</dbReference>
<gene>
    <name evidence="6" type="ORF">GCM10010253_46190</name>
</gene>
<feature type="domain" description="HTH marR-type" evidence="5">
    <location>
        <begin position="120"/>
        <end position="180"/>
    </location>
</feature>
<dbReference type="EMBL" id="BMSZ01000013">
    <property type="protein sequence ID" value="GGS66030.1"/>
    <property type="molecule type" value="Genomic_DNA"/>
</dbReference>
<feature type="compositionally biased region" description="Basic and acidic residues" evidence="4">
    <location>
        <begin position="67"/>
        <end position="92"/>
    </location>
</feature>
<keyword evidence="7" id="KW-1185">Reference proteome</keyword>
<keyword evidence="3" id="KW-0804">Transcription</keyword>